<reference evidence="3" key="2">
    <citation type="submission" date="2021-09" db="EMBL/GenBank/DDBJ databases">
        <authorList>
            <person name="Gilroy R."/>
        </authorList>
    </citation>
    <scope>NUCLEOTIDE SEQUENCE</scope>
    <source>
        <strain evidence="3">ChiHjej13B12-9602</strain>
    </source>
</reference>
<evidence type="ECO:0000256" key="1">
    <source>
        <dbReference type="ARBA" id="ARBA00006738"/>
    </source>
</evidence>
<gene>
    <name evidence="3" type="ORF">K8V70_04190</name>
</gene>
<sequence length="150" mass="17102">MHDRGDHVGCDSAAQPSLYDTLTSHEVGVLGEVIASCYLEERGYDILERNYRCPEGEADLVAYDRVEEQVVLVEVKTRRARNVRSAAELYPEEAVDDGKRCRYRRIAARYLTEHFPIFALRFDVVAITMVSGGEASIEHFYDVLNEEAER</sequence>
<accession>A0A921LTA1</accession>
<dbReference type="AlphaFoldDB" id="A0A921LTA1"/>
<dbReference type="RefSeq" id="WP_273189559.1">
    <property type="nucleotide sequence ID" value="NZ_DYUZ01000016.1"/>
</dbReference>
<name>A0A921LTA1_9ACTN</name>
<dbReference type="SUPFAM" id="SSF52980">
    <property type="entry name" value="Restriction endonuclease-like"/>
    <property type="match status" value="1"/>
</dbReference>
<dbReference type="Gene3D" id="3.40.1350.10">
    <property type="match status" value="1"/>
</dbReference>
<dbReference type="GO" id="GO:0003676">
    <property type="term" value="F:nucleic acid binding"/>
    <property type="evidence" value="ECO:0007669"/>
    <property type="project" value="InterPro"/>
</dbReference>
<comment type="similarity">
    <text evidence="1 2">Belongs to the UPF0102 family.</text>
</comment>
<evidence type="ECO:0000313" key="3">
    <source>
        <dbReference type="EMBL" id="HJG37051.1"/>
    </source>
</evidence>
<dbReference type="PANTHER" id="PTHR34039">
    <property type="entry name" value="UPF0102 PROTEIN YRAN"/>
    <property type="match status" value="1"/>
</dbReference>
<organism evidence="3 4">
    <name type="scientific">Enorma phocaeensis</name>
    <dbReference type="NCBI Taxonomy" id="1871019"/>
    <lineage>
        <taxon>Bacteria</taxon>
        <taxon>Bacillati</taxon>
        <taxon>Actinomycetota</taxon>
        <taxon>Coriobacteriia</taxon>
        <taxon>Coriobacteriales</taxon>
        <taxon>Coriobacteriaceae</taxon>
        <taxon>Enorma</taxon>
    </lineage>
</organism>
<dbReference type="HAMAP" id="MF_00048">
    <property type="entry name" value="UPF0102"/>
    <property type="match status" value="1"/>
</dbReference>
<dbReference type="Pfam" id="PF02021">
    <property type="entry name" value="UPF0102"/>
    <property type="match status" value="1"/>
</dbReference>
<dbReference type="InterPro" id="IPR011335">
    <property type="entry name" value="Restrct_endonuc-II-like"/>
</dbReference>
<comment type="caution">
    <text evidence="3">The sequence shown here is derived from an EMBL/GenBank/DDBJ whole genome shotgun (WGS) entry which is preliminary data.</text>
</comment>
<dbReference type="Proteomes" id="UP000753256">
    <property type="component" value="Unassembled WGS sequence"/>
</dbReference>
<reference evidence="3" key="1">
    <citation type="journal article" date="2021" name="PeerJ">
        <title>Extensive microbial diversity within the chicken gut microbiome revealed by metagenomics and culture.</title>
        <authorList>
            <person name="Gilroy R."/>
            <person name="Ravi A."/>
            <person name="Getino M."/>
            <person name="Pursley I."/>
            <person name="Horton D.L."/>
            <person name="Alikhan N.F."/>
            <person name="Baker D."/>
            <person name="Gharbi K."/>
            <person name="Hall N."/>
            <person name="Watson M."/>
            <person name="Adriaenssens E.M."/>
            <person name="Foster-Nyarko E."/>
            <person name="Jarju S."/>
            <person name="Secka A."/>
            <person name="Antonio M."/>
            <person name="Oren A."/>
            <person name="Chaudhuri R.R."/>
            <person name="La Ragione R."/>
            <person name="Hildebrand F."/>
            <person name="Pallen M.J."/>
        </authorList>
    </citation>
    <scope>NUCLEOTIDE SEQUENCE</scope>
    <source>
        <strain evidence="3">ChiHjej13B12-9602</strain>
    </source>
</reference>
<evidence type="ECO:0000313" key="4">
    <source>
        <dbReference type="Proteomes" id="UP000753256"/>
    </source>
</evidence>
<dbReference type="InterPro" id="IPR011856">
    <property type="entry name" value="tRNA_endonuc-like_dom_sf"/>
</dbReference>
<evidence type="ECO:0000256" key="2">
    <source>
        <dbReference type="HAMAP-Rule" id="MF_00048"/>
    </source>
</evidence>
<proteinExistence type="inferred from homology"/>
<protein>
    <recommendedName>
        <fullName evidence="2">UPF0102 protein K8V70_04190</fullName>
    </recommendedName>
</protein>
<dbReference type="InterPro" id="IPR003509">
    <property type="entry name" value="UPF0102_YraN-like"/>
</dbReference>
<dbReference type="EMBL" id="DYUZ01000016">
    <property type="protein sequence ID" value="HJG37051.1"/>
    <property type="molecule type" value="Genomic_DNA"/>
</dbReference>
<dbReference type="PANTHER" id="PTHR34039:SF1">
    <property type="entry name" value="UPF0102 PROTEIN YRAN"/>
    <property type="match status" value="1"/>
</dbReference>